<organism evidence="7 8">
    <name type="scientific">Faecalibacillus intestinalis</name>
    <dbReference type="NCBI Taxonomy" id="1982626"/>
    <lineage>
        <taxon>Bacteria</taxon>
        <taxon>Bacillati</taxon>
        <taxon>Bacillota</taxon>
        <taxon>Erysipelotrichia</taxon>
        <taxon>Erysipelotrichales</taxon>
        <taxon>Coprobacillaceae</taxon>
        <taxon>Faecalibacillus</taxon>
    </lineage>
</organism>
<dbReference type="NCBIfam" id="TIGR03062">
    <property type="entry name" value="pip_yhgE_Cterm"/>
    <property type="match status" value="1"/>
</dbReference>
<feature type="transmembrane region" description="Helical" evidence="5">
    <location>
        <begin position="822"/>
        <end position="840"/>
    </location>
</feature>
<evidence type="ECO:0000313" key="8">
    <source>
        <dbReference type="Proteomes" id="UP000240974"/>
    </source>
</evidence>
<dbReference type="InterPro" id="IPR051328">
    <property type="entry name" value="T7SS_ABC-Transporter"/>
</dbReference>
<reference evidence="7 8" key="1">
    <citation type="journal article" date="2019" name="Int. J. Syst. Evol. Microbiol.">
        <title>Faecalibacillus intestinalis gen. nov., sp. nov. and Faecalibacillus faecis sp. nov., isolated from human faeces.</title>
        <authorList>
            <person name="Seo B."/>
            <person name="Jeon K."/>
            <person name="Baek I."/>
            <person name="Lee Y.M."/>
            <person name="Baek K."/>
            <person name="Ko G."/>
        </authorList>
    </citation>
    <scope>NUCLEOTIDE SEQUENCE [LARGE SCALE GENOMIC DNA]</scope>
    <source>
        <strain evidence="7 8">SNUG30099</strain>
    </source>
</reference>
<feature type="transmembrane region" description="Helical" evidence="5">
    <location>
        <begin position="665"/>
        <end position="685"/>
    </location>
</feature>
<evidence type="ECO:0000256" key="5">
    <source>
        <dbReference type="SAM" id="Phobius"/>
    </source>
</evidence>
<dbReference type="InterPro" id="IPR011049">
    <property type="entry name" value="Serralysin-like_metalloprot_C"/>
</dbReference>
<comment type="subcellular location">
    <subcellularLocation>
        <location evidence="1">Membrane</location>
        <topology evidence="1">Multi-pass membrane protein</topology>
    </subcellularLocation>
</comment>
<feature type="domain" description="ABC-2 type transporter transmembrane" evidence="6">
    <location>
        <begin position="19"/>
        <end position="837"/>
    </location>
</feature>
<dbReference type="NCBIfam" id="TIGR03057">
    <property type="entry name" value="xxxLxxG_by_4"/>
    <property type="match status" value="2"/>
</dbReference>
<dbReference type="NCBIfam" id="TIGR03061">
    <property type="entry name" value="pip_yhgE_Nterm"/>
    <property type="match status" value="1"/>
</dbReference>
<dbReference type="AlphaFoldDB" id="A0A2T3G4H5"/>
<feature type="transmembrane region" description="Helical" evidence="5">
    <location>
        <begin position="765"/>
        <end position="784"/>
    </location>
</feature>
<keyword evidence="4 5" id="KW-0472">Membrane</keyword>
<keyword evidence="8" id="KW-1185">Reference proteome</keyword>
<dbReference type="RefSeq" id="WP_107029581.1">
    <property type="nucleotide sequence ID" value="NZ_PYLQ01000005.1"/>
</dbReference>
<dbReference type="SUPFAM" id="SSF101967">
    <property type="entry name" value="Adhesin YadA, collagen-binding domain"/>
    <property type="match status" value="1"/>
</dbReference>
<sequence>MIKQEWKNILKNHWIQIVLVALILIPSIYTVVFLGSMWDPYGNSGDLPVAVVNKDKAVEYNDKKLDVGDQLVKKLKDNDSLDFHFVNSKEANKGLKDGDYYMVITIPSNFSKNATTLLDKNPKKMVLNYTTNPGTNYVASKMDDSAIAKIKAEVSASVTKTYAETIFTSIGTMSDGFAEASDGTQQLSDGMTQLEDGNKTISDNLKVLASSSLTFKDGTNTLTKGLKDYTNGVVTVNNGIYQLKTGVGTLGSATPTLASGVSDLNTGAQALNKGVSDYTAGVSQALAGANQLVENNTALNAGVKALGEGAEKLVVGNQQVVDGVKKLQENLETSKKTMAASQDSLTQLSDGKTSLDNYATLIKTLNASGDAKKQGIASKLLTSGMSRAEIDAYGLTKYFPVDKYKDGVASYMDSVATYTTGASTAINTLSSSTKSSLNDLDAALNGGTLTDGTKVPTGLVSGTQTVQAGLNEVNAKVNGGKYVTVDNDGNIKQVTVDSKDALVAGVQAYTAGVDSLQKGLTQIADNNTALTSGATALADGTSKLNSNVPELTKGITALTSGVDQLATGTSTLVSNNATLMNGANQLSDGAGQISDGASKLAAGSDTLGDGIKSAADGVTTLNGALKSGAEESKIDSTDKTTDMVATPVETSHKEISKVENNGHAMAPYMMSVGLYVTCLAFALMYPIRHGIKKAENAWKYWASKATVMYTVSTLAAIVMVTALRLINGFEPVNLGLTYLLAILVSAAFMSLVMLLSLTTGFIGDFLLLVFMIVNLGGSAGTYPLDTGPAIYKAIHKFVPYTYSVDGFRKTISMTAPSISVEIAVFAGILIVCSLLTVVYFKYKNKEDKHAIPQMFEEVNSTKAE</sequence>
<dbReference type="InterPro" id="IPR013525">
    <property type="entry name" value="ABC2_TM"/>
</dbReference>
<protein>
    <submittedName>
        <fullName evidence="7">YhgE/Pip domain-containing protein</fullName>
    </submittedName>
</protein>
<accession>A0A2T3G4H5</accession>
<dbReference type="Gene3D" id="1.10.287.950">
    <property type="entry name" value="Methyl-accepting chemotaxis protein"/>
    <property type="match status" value="1"/>
</dbReference>
<dbReference type="EMBL" id="PYLQ01000005">
    <property type="protein sequence ID" value="PST42419.1"/>
    <property type="molecule type" value="Genomic_DNA"/>
</dbReference>
<name>A0A2T3G4H5_9FIRM</name>
<dbReference type="GO" id="GO:0016020">
    <property type="term" value="C:membrane"/>
    <property type="evidence" value="ECO:0007669"/>
    <property type="project" value="UniProtKB-SubCell"/>
</dbReference>
<evidence type="ECO:0000313" key="7">
    <source>
        <dbReference type="EMBL" id="PST42419.1"/>
    </source>
</evidence>
<evidence type="ECO:0000256" key="3">
    <source>
        <dbReference type="ARBA" id="ARBA00022989"/>
    </source>
</evidence>
<dbReference type="PANTHER" id="PTHR43077">
    <property type="entry name" value="TRANSPORT PERMEASE YVFS-RELATED"/>
    <property type="match status" value="1"/>
</dbReference>
<feature type="transmembrane region" description="Helical" evidence="5">
    <location>
        <begin position="706"/>
        <end position="726"/>
    </location>
</feature>
<dbReference type="InterPro" id="IPR023908">
    <property type="entry name" value="xxxLxxG_rpt"/>
</dbReference>
<dbReference type="Pfam" id="PF12698">
    <property type="entry name" value="ABC2_membrane_3"/>
    <property type="match status" value="1"/>
</dbReference>
<evidence type="ECO:0000256" key="1">
    <source>
        <dbReference type="ARBA" id="ARBA00004141"/>
    </source>
</evidence>
<dbReference type="GO" id="GO:0140359">
    <property type="term" value="F:ABC-type transporter activity"/>
    <property type="evidence" value="ECO:0007669"/>
    <property type="project" value="InterPro"/>
</dbReference>
<proteinExistence type="predicted"/>
<dbReference type="InterPro" id="IPR017500">
    <property type="entry name" value="Phage_infect_YhgE_N"/>
</dbReference>
<feature type="transmembrane region" description="Helical" evidence="5">
    <location>
        <begin position="12"/>
        <end position="38"/>
    </location>
</feature>
<dbReference type="Proteomes" id="UP000240974">
    <property type="component" value="Unassembled WGS sequence"/>
</dbReference>
<comment type="caution">
    <text evidence="7">The sequence shown here is derived from an EMBL/GenBank/DDBJ whole genome shotgun (WGS) entry which is preliminary data.</text>
</comment>
<keyword evidence="3 5" id="KW-1133">Transmembrane helix</keyword>
<gene>
    <name evidence="7" type="ORF">C7U54_05570</name>
</gene>
<dbReference type="Gene3D" id="3.40.1710.10">
    <property type="entry name" value="abc type-2 transporter like domain"/>
    <property type="match status" value="1"/>
</dbReference>
<evidence type="ECO:0000259" key="6">
    <source>
        <dbReference type="Pfam" id="PF12698"/>
    </source>
</evidence>
<dbReference type="PANTHER" id="PTHR43077:SF5">
    <property type="entry name" value="PHAGE INFECTION PROTEIN"/>
    <property type="match status" value="1"/>
</dbReference>
<keyword evidence="2 5" id="KW-0812">Transmembrane</keyword>
<dbReference type="InterPro" id="IPR017501">
    <property type="entry name" value="Phage_infect_YhgE_C"/>
</dbReference>
<evidence type="ECO:0000256" key="4">
    <source>
        <dbReference type="ARBA" id="ARBA00023136"/>
    </source>
</evidence>
<feature type="transmembrane region" description="Helical" evidence="5">
    <location>
        <begin position="738"/>
        <end position="758"/>
    </location>
</feature>
<evidence type="ECO:0000256" key="2">
    <source>
        <dbReference type="ARBA" id="ARBA00022692"/>
    </source>
</evidence>